<evidence type="ECO:0000256" key="7">
    <source>
        <dbReference type="ARBA" id="ARBA00022840"/>
    </source>
</evidence>
<keyword evidence="9" id="KW-0472">Membrane</keyword>
<proteinExistence type="inferred from homology"/>
<comment type="similarity">
    <text evidence="2">Belongs to the ABC transporter superfamily.</text>
</comment>
<protein>
    <submittedName>
        <fullName evidence="12">Energy-coupling factor ABC transporter ATP-binding protein</fullName>
    </submittedName>
</protein>
<organism evidence="12 13">
    <name type="scientific">Clostridium facile</name>
    <dbReference type="NCBI Taxonomy" id="2763035"/>
    <lineage>
        <taxon>Bacteria</taxon>
        <taxon>Bacillati</taxon>
        <taxon>Bacillota</taxon>
        <taxon>Clostridia</taxon>
        <taxon>Eubacteriales</taxon>
        <taxon>Clostridiaceae</taxon>
        <taxon>Clostridium</taxon>
    </lineage>
</organism>
<dbReference type="InterPro" id="IPR050095">
    <property type="entry name" value="ECF_ABC_transporter_ATP-bd"/>
</dbReference>
<evidence type="ECO:0000313" key="12">
    <source>
        <dbReference type="EMBL" id="MBC5788133.1"/>
    </source>
</evidence>
<keyword evidence="3" id="KW-0813">Transport</keyword>
<evidence type="ECO:0000256" key="6">
    <source>
        <dbReference type="ARBA" id="ARBA00022741"/>
    </source>
</evidence>
<dbReference type="InterPro" id="IPR027417">
    <property type="entry name" value="P-loop_NTPase"/>
</dbReference>
<keyword evidence="6" id="KW-0547">Nucleotide-binding</keyword>
<keyword evidence="5" id="KW-0677">Repeat</keyword>
<reference evidence="12 13" key="1">
    <citation type="submission" date="2020-08" db="EMBL/GenBank/DDBJ databases">
        <title>Genome public.</title>
        <authorList>
            <person name="Liu C."/>
            <person name="Sun Q."/>
        </authorList>
    </citation>
    <scope>NUCLEOTIDE SEQUENCE [LARGE SCALE GENOMIC DNA]</scope>
    <source>
        <strain evidence="12 13">NSJ-27</strain>
    </source>
</reference>
<dbReference type="SMART" id="SM00382">
    <property type="entry name" value="AAA"/>
    <property type="match status" value="2"/>
</dbReference>
<dbReference type="PROSITE" id="PS50893">
    <property type="entry name" value="ABC_TRANSPORTER_2"/>
    <property type="match status" value="2"/>
</dbReference>
<dbReference type="NCBIfam" id="NF010167">
    <property type="entry name" value="PRK13648.1"/>
    <property type="match status" value="2"/>
</dbReference>
<dbReference type="InterPro" id="IPR015856">
    <property type="entry name" value="ABC_transpr_CbiO/EcfA_su"/>
</dbReference>
<evidence type="ECO:0000256" key="2">
    <source>
        <dbReference type="ARBA" id="ARBA00005417"/>
    </source>
</evidence>
<dbReference type="InterPro" id="IPR017871">
    <property type="entry name" value="ABC_transporter-like_CS"/>
</dbReference>
<keyword evidence="7 12" id="KW-0067">ATP-binding</keyword>
<dbReference type="EMBL" id="JACOQK010000001">
    <property type="protein sequence ID" value="MBC5788133.1"/>
    <property type="molecule type" value="Genomic_DNA"/>
</dbReference>
<evidence type="ECO:0000256" key="9">
    <source>
        <dbReference type="ARBA" id="ARBA00023136"/>
    </source>
</evidence>
<dbReference type="GO" id="GO:0005524">
    <property type="term" value="F:ATP binding"/>
    <property type="evidence" value="ECO:0007669"/>
    <property type="project" value="UniProtKB-KW"/>
</dbReference>
<dbReference type="Pfam" id="PF00005">
    <property type="entry name" value="ABC_tran"/>
    <property type="match status" value="2"/>
</dbReference>
<feature type="domain" description="ABC transporter" evidence="11">
    <location>
        <begin position="294"/>
        <end position="529"/>
    </location>
</feature>
<feature type="domain" description="ABC transporter" evidence="11">
    <location>
        <begin position="4"/>
        <end position="242"/>
    </location>
</feature>
<evidence type="ECO:0000256" key="3">
    <source>
        <dbReference type="ARBA" id="ARBA00022448"/>
    </source>
</evidence>
<gene>
    <name evidence="12" type="ORF">H8Z77_08895</name>
</gene>
<comment type="function">
    <text evidence="10">Probably part of an ABC transporter complex. Responsible for energy coupling to the transport system.</text>
</comment>
<dbReference type="InterPro" id="IPR003593">
    <property type="entry name" value="AAA+_ATPase"/>
</dbReference>
<name>A0ABR7ISR8_9CLOT</name>
<evidence type="ECO:0000256" key="1">
    <source>
        <dbReference type="ARBA" id="ARBA00004202"/>
    </source>
</evidence>
<dbReference type="CDD" id="cd03225">
    <property type="entry name" value="ABC_cobalt_CbiO_domain1"/>
    <property type="match status" value="2"/>
</dbReference>
<comment type="subcellular location">
    <subcellularLocation>
        <location evidence="1">Cell membrane</location>
        <topology evidence="1">Peripheral membrane protein</topology>
    </subcellularLocation>
</comment>
<dbReference type="PANTHER" id="PTHR43553:SF23">
    <property type="entry name" value="ABC TRANSPORTER ATP-BINDING COMPONENT"/>
    <property type="match status" value="1"/>
</dbReference>
<dbReference type="InterPro" id="IPR003439">
    <property type="entry name" value="ABC_transporter-like_ATP-bd"/>
</dbReference>
<evidence type="ECO:0000259" key="11">
    <source>
        <dbReference type="PROSITE" id="PS50893"/>
    </source>
</evidence>
<keyword evidence="8" id="KW-1278">Translocase</keyword>
<evidence type="ECO:0000256" key="10">
    <source>
        <dbReference type="ARBA" id="ARBA00025157"/>
    </source>
</evidence>
<evidence type="ECO:0000256" key="4">
    <source>
        <dbReference type="ARBA" id="ARBA00022475"/>
    </source>
</evidence>
<comment type="caution">
    <text evidence="12">The sequence shown here is derived from an EMBL/GenBank/DDBJ whole genome shotgun (WGS) entry which is preliminary data.</text>
</comment>
<sequence>MPVFQAKNLSFCYHNSTHSVLQDVNFTIQPGEFILLCGQSGCGKTTLLRHLKHLIAPVGKMTGELLFEGEPIQTIKERRLVSDIGFVFQVPDDQIVCDRVFAEMAFGLENLGIPSDEIRRRVAEMASFFGIEHYFSQTIETLSGGQKQILNLASVMAMQPKVLILDEPTSQLDPISSSEFFAVLSRLNQELGLTIIITEHKLEEIYPLVDRVFLMEEGKFLVQDTPKAAASWIGKHQHNMRYALPTASRIYQQLDCPGEIPLTVKEGREMLGQLEVIKTTPLEKCTQPKQKPVLKVKEVCFRYEKNGSDVLHNLSLEVFPGELLSILGGNGAGKTTLLHLLCKMYRPYQGKIKLNGKDLAKLPQKEICQNHLAYLPQNPLMVFVKDTVKQDLLFLAETQKIDPKQIEQTIQAYSFFQDILPLMERNPMDLSGGELQRAAFLKILLLKPQVILLDEPTKGLDAFSKHDLSFILKELKEHGITILMVTHDIEFSAEYSDRCALLFNGEIVSTGTPKEFFSSNHFYTTAASKISKGRLEQAVTCQDVVEQCKK</sequence>
<keyword evidence="4" id="KW-1003">Cell membrane</keyword>
<dbReference type="Proteomes" id="UP000649151">
    <property type="component" value="Unassembled WGS sequence"/>
</dbReference>
<evidence type="ECO:0000313" key="13">
    <source>
        <dbReference type="Proteomes" id="UP000649151"/>
    </source>
</evidence>
<dbReference type="SUPFAM" id="SSF52540">
    <property type="entry name" value="P-loop containing nucleoside triphosphate hydrolases"/>
    <property type="match status" value="2"/>
</dbReference>
<accession>A0ABR7ISR8</accession>
<evidence type="ECO:0000256" key="8">
    <source>
        <dbReference type="ARBA" id="ARBA00022967"/>
    </source>
</evidence>
<dbReference type="PANTHER" id="PTHR43553">
    <property type="entry name" value="HEAVY METAL TRANSPORTER"/>
    <property type="match status" value="1"/>
</dbReference>
<keyword evidence="13" id="KW-1185">Reference proteome</keyword>
<dbReference type="Gene3D" id="3.40.50.300">
    <property type="entry name" value="P-loop containing nucleotide triphosphate hydrolases"/>
    <property type="match status" value="2"/>
</dbReference>
<evidence type="ECO:0000256" key="5">
    <source>
        <dbReference type="ARBA" id="ARBA00022737"/>
    </source>
</evidence>
<dbReference type="PROSITE" id="PS00211">
    <property type="entry name" value="ABC_TRANSPORTER_1"/>
    <property type="match status" value="1"/>
</dbReference>